<dbReference type="InterPro" id="IPR042240">
    <property type="entry name" value="CHASE_sf"/>
</dbReference>
<evidence type="ECO:0000256" key="3">
    <source>
        <dbReference type="ARBA" id="ARBA00022989"/>
    </source>
</evidence>
<dbReference type="Pfam" id="PF00990">
    <property type="entry name" value="GGDEF"/>
    <property type="match status" value="1"/>
</dbReference>
<feature type="domain" description="EAL" evidence="8">
    <location>
        <begin position="662"/>
        <end position="916"/>
    </location>
</feature>
<evidence type="ECO:0000259" key="8">
    <source>
        <dbReference type="PROSITE" id="PS50883"/>
    </source>
</evidence>
<dbReference type="SUPFAM" id="SSF55073">
    <property type="entry name" value="Nucleotide cyclase"/>
    <property type="match status" value="1"/>
</dbReference>
<dbReference type="NCBIfam" id="TIGR00229">
    <property type="entry name" value="sensory_box"/>
    <property type="match status" value="1"/>
</dbReference>
<evidence type="ECO:0000259" key="9">
    <source>
        <dbReference type="PROSITE" id="PS50887"/>
    </source>
</evidence>
<dbReference type="InterPro" id="IPR006189">
    <property type="entry name" value="CHASE_dom"/>
</dbReference>
<gene>
    <name evidence="10" type="ORF">EJ903_16035</name>
</gene>
<dbReference type="InterPro" id="IPR000014">
    <property type="entry name" value="PAS"/>
</dbReference>
<name>A0A3S0R7T6_9PROT</name>
<dbReference type="SUPFAM" id="SSF141868">
    <property type="entry name" value="EAL domain-like"/>
    <property type="match status" value="1"/>
</dbReference>
<dbReference type="FunFam" id="3.30.70.270:FF:000001">
    <property type="entry name" value="Diguanylate cyclase domain protein"/>
    <property type="match status" value="1"/>
</dbReference>
<dbReference type="SUPFAM" id="SSF55785">
    <property type="entry name" value="PYP-like sensor domain (PAS domain)"/>
    <property type="match status" value="1"/>
</dbReference>
<dbReference type="InterPro" id="IPR001633">
    <property type="entry name" value="EAL_dom"/>
</dbReference>
<dbReference type="Pfam" id="PF00563">
    <property type="entry name" value="EAL"/>
    <property type="match status" value="1"/>
</dbReference>
<dbReference type="Gene3D" id="3.20.20.450">
    <property type="entry name" value="EAL domain"/>
    <property type="match status" value="1"/>
</dbReference>
<proteinExistence type="predicted"/>
<evidence type="ECO:0000259" key="7">
    <source>
        <dbReference type="PROSITE" id="PS50839"/>
    </source>
</evidence>
<dbReference type="SMART" id="SM00267">
    <property type="entry name" value="GGDEF"/>
    <property type="match status" value="1"/>
</dbReference>
<evidence type="ECO:0000256" key="5">
    <source>
        <dbReference type="ARBA" id="ARBA00051114"/>
    </source>
</evidence>
<feature type="region of interest" description="Disordered" evidence="6">
    <location>
        <begin position="1"/>
        <end position="20"/>
    </location>
</feature>
<dbReference type="InterPro" id="IPR029787">
    <property type="entry name" value="Nucleotide_cyclase"/>
</dbReference>
<dbReference type="InterPro" id="IPR013656">
    <property type="entry name" value="PAS_4"/>
</dbReference>
<dbReference type="GO" id="GO:0071111">
    <property type="term" value="F:cyclic-guanylate-specific phosphodiesterase activity"/>
    <property type="evidence" value="ECO:0007669"/>
    <property type="project" value="UniProtKB-EC"/>
</dbReference>
<feature type="compositionally biased region" description="Polar residues" evidence="6">
    <location>
        <begin position="7"/>
        <end position="16"/>
    </location>
</feature>
<dbReference type="Gene3D" id="3.30.450.20">
    <property type="entry name" value="PAS domain"/>
    <property type="match status" value="1"/>
</dbReference>
<dbReference type="GO" id="GO:0016020">
    <property type="term" value="C:membrane"/>
    <property type="evidence" value="ECO:0007669"/>
    <property type="project" value="UniProtKB-SubCell"/>
</dbReference>
<dbReference type="Proteomes" id="UP000277007">
    <property type="component" value="Unassembled WGS sequence"/>
</dbReference>
<reference evidence="10 11" key="1">
    <citation type="submission" date="2018-12" db="EMBL/GenBank/DDBJ databases">
        <authorList>
            <person name="Yang Y."/>
        </authorList>
    </citation>
    <scope>NUCLEOTIDE SEQUENCE [LARGE SCALE GENOMIC DNA]</scope>
    <source>
        <strain evidence="10 11">L-25-5w-1</strain>
    </source>
</reference>
<dbReference type="RefSeq" id="WP_126617223.1">
    <property type="nucleotide sequence ID" value="NZ_JBHUCY010000021.1"/>
</dbReference>
<dbReference type="InterPro" id="IPR000160">
    <property type="entry name" value="GGDEF_dom"/>
</dbReference>
<evidence type="ECO:0000313" key="11">
    <source>
        <dbReference type="Proteomes" id="UP000277007"/>
    </source>
</evidence>
<dbReference type="PROSITE" id="PS50883">
    <property type="entry name" value="EAL"/>
    <property type="match status" value="1"/>
</dbReference>
<dbReference type="InterPro" id="IPR052155">
    <property type="entry name" value="Biofilm_reg_signaling"/>
</dbReference>
<feature type="domain" description="CHASE" evidence="7">
    <location>
        <begin position="149"/>
        <end position="256"/>
    </location>
</feature>
<organism evidence="10 11">
    <name type="scientific">Azospirillum griseum</name>
    <dbReference type="NCBI Taxonomy" id="2496639"/>
    <lineage>
        <taxon>Bacteria</taxon>
        <taxon>Pseudomonadati</taxon>
        <taxon>Pseudomonadota</taxon>
        <taxon>Alphaproteobacteria</taxon>
        <taxon>Rhodospirillales</taxon>
        <taxon>Azospirillaceae</taxon>
        <taxon>Azospirillum</taxon>
    </lineage>
</organism>
<accession>A0A3S0R7T6</accession>
<evidence type="ECO:0000256" key="6">
    <source>
        <dbReference type="SAM" id="MobiDB-lite"/>
    </source>
</evidence>
<dbReference type="PANTHER" id="PTHR44757:SF2">
    <property type="entry name" value="BIOFILM ARCHITECTURE MAINTENANCE PROTEIN MBAA"/>
    <property type="match status" value="1"/>
</dbReference>
<comment type="subcellular location">
    <subcellularLocation>
        <location evidence="1">Membrane</location>
    </subcellularLocation>
</comment>
<comment type="caution">
    <text evidence="10">The sequence shown here is derived from an EMBL/GenBank/DDBJ whole genome shotgun (WGS) entry which is preliminary data.</text>
</comment>
<dbReference type="Gene3D" id="3.30.70.270">
    <property type="match status" value="1"/>
</dbReference>
<keyword evidence="3" id="KW-1133">Transmembrane helix</keyword>
<feature type="domain" description="GGDEF" evidence="9">
    <location>
        <begin position="520"/>
        <end position="653"/>
    </location>
</feature>
<dbReference type="InterPro" id="IPR035965">
    <property type="entry name" value="PAS-like_dom_sf"/>
</dbReference>
<dbReference type="FunFam" id="3.20.20.450:FF:000001">
    <property type="entry name" value="Cyclic di-GMP phosphodiesterase yahA"/>
    <property type="match status" value="1"/>
</dbReference>
<evidence type="ECO:0000256" key="1">
    <source>
        <dbReference type="ARBA" id="ARBA00004370"/>
    </source>
</evidence>
<dbReference type="SMART" id="SM00052">
    <property type="entry name" value="EAL"/>
    <property type="match status" value="1"/>
</dbReference>
<protein>
    <submittedName>
        <fullName evidence="10">EAL domain-containing protein</fullName>
    </submittedName>
</protein>
<dbReference type="PANTHER" id="PTHR44757">
    <property type="entry name" value="DIGUANYLATE CYCLASE DGCP"/>
    <property type="match status" value="1"/>
</dbReference>
<dbReference type="Gene3D" id="3.30.450.350">
    <property type="entry name" value="CHASE domain"/>
    <property type="match status" value="1"/>
</dbReference>
<comment type="catalytic activity">
    <reaction evidence="5">
        <text>3',3'-c-di-GMP + H2O = 5'-phosphoguanylyl(3'-&gt;5')guanosine + H(+)</text>
        <dbReference type="Rhea" id="RHEA:24902"/>
        <dbReference type="ChEBI" id="CHEBI:15377"/>
        <dbReference type="ChEBI" id="CHEBI:15378"/>
        <dbReference type="ChEBI" id="CHEBI:58754"/>
        <dbReference type="ChEBI" id="CHEBI:58805"/>
        <dbReference type="EC" id="3.1.4.52"/>
    </reaction>
    <physiologicalReaction direction="left-to-right" evidence="5">
        <dbReference type="Rhea" id="RHEA:24903"/>
    </physiologicalReaction>
</comment>
<dbReference type="Pfam" id="PF03924">
    <property type="entry name" value="CHASE"/>
    <property type="match status" value="1"/>
</dbReference>
<dbReference type="GO" id="GO:0071732">
    <property type="term" value="P:cellular response to nitric oxide"/>
    <property type="evidence" value="ECO:0007669"/>
    <property type="project" value="UniProtKB-ARBA"/>
</dbReference>
<dbReference type="OrthoDB" id="7251575at2"/>
<keyword evidence="4" id="KW-0472">Membrane</keyword>
<dbReference type="Pfam" id="PF08448">
    <property type="entry name" value="PAS_4"/>
    <property type="match status" value="1"/>
</dbReference>
<dbReference type="PROSITE" id="PS50887">
    <property type="entry name" value="GGDEF"/>
    <property type="match status" value="1"/>
</dbReference>
<dbReference type="SMART" id="SM01079">
    <property type="entry name" value="CHASE"/>
    <property type="match status" value="1"/>
</dbReference>
<dbReference type="AlphaFoldDB" id="A0A3S0R7T6"/>
<dbReference type="CDD" id="cd01949">
    <property type="entry name" value="GGDEF"/>
    <property type="match status" value="1"/>
</dbReference>
<evidence type="ECO:0000256" key="4">
    <source>
        <dbReference type="ARBA" id="ARBA00023136"/>
    </source>
</evidence>
<dbReference type="GO" id="GO:0007165">
    <property type="term" value="P:signal transduction"/>
    <property type="evidence" value="ECO:0007669"/>
    <property type="project" value="UniProtKB-ARBA"/>
</dbReference>
<keyword evidence="11" id="KW-1185">Reference proteome</keyword>
<sequence>MKPGRVDSTTGTQPSPAVTPARATLTHRLPWLVLAVGLGVTLLSWTQSVSALKEEGEHRFNRRVDELHNQLADRVRVYEQVARGAASVVTAFPNVHRTEWRRFVEGLRIPERYPGIIAVAYARAIPASQSANLIAAMRGDGAEHFRIWPENAGPERVINIFAAPASEGNDRALGFDMMSEGVRRAAIEQARASGEPTATRAITLKIDENGGTQPAFILYQATYRADHSTATAETRRAAFTGVVLTPVRVAPLIDGLFDGSPRDVAIELFDTPTVAVDAPIHRSDPPSRDTAAFTTTHSLTLGGQRWSIRYQSRPDAPFSGQTWLAHATLLGGLTLSLALFQMTRSMVATRARALVLADRITESLRRQELERHQLFTQAPLGIAIIDRGGVIQDCNLAFAQAAGMSQTELIGIDLQLRAGDPATAVALDAALQGGRERLEIDQPLLLGGRRGNYSLHVQPVTSDGEFLFALLFVEDVGDRRRAEQHIQYLAHFDALTGLPNRVLLFDRIAQALKEARRDGGKVAVLFIDLDRFKVINDSLGHSFGDEVLRLVARRLQGVVRESDTVGRLGGDEFLIVARQAKEANDAAQVAEKVVAQLAKPIVVSGQSFVVTPSVGISLYPDDAEDAEGLIRCADIAMYNAKESGRNAYRFVTREMGTKSRDRMDLEGSLRHAIAENELFLVYQPQVDTVTGEIVGMEALVRWRHPQEGLILPSRFLPVAEESGLIGPMGDWVLAEACAQIRRWKDRFGLRIPVAVNVSGAQFRDGLLPDKIFRLLDAHGLAGPELEIEVTEGTLIENIEGATVILNALKRRGVLIALDDFGTGYSSLSYLHRLPIDKLKIDRSFIHDLSLGVSDASVPRAIVGLGRSLGLSVIAEGVETEDQLRLLRDLTCESYQGFLFSRPVPVDQLEPLLHTLANLPKTVFTPHPPADPASPAP</sequence>
<dbReference type="NCBIfam" id="TIGR00254">
    <property type="entry name" value="GGDEF"/>
    <property type="match status" value="1"/>
</dbReference>
<dbReference type="PROSITE" id="PS50839">
    <property type="entry name" value="CHASE"/>
    <property type="match status" value="1"/>
</dbReference>
<dbReference type="InterPro" id="IPR035919">
    <property type="entry name" value="EAL_sf"/>
</dbReference>
<keyword evidence="2" id="KW-0812">Transmembrane</keyword>
<evidence type="ECO:0000256" key="2">
    <source>
        <dbReference type="ARBA" id="ARBA00022692"/>
    </source>
</evidence>
<dbReference type="EMBL" id="RXMA01000015">
    <property type="protein sequence ID" value="RTR18360.1"/>
    <property type="molecule type" value="Genomic_DNA"/>
</dbReference>
<dbReference type="InterPro" id="IPR043128">
    <property type="entry name" value="Rev_trsase/Diguanyl_cyclase"/>
</dbReference>
<evidence type="ECO:0000313" key="10">
    <source>
        <dbReference type="EMBL" id="RTR18360.1"/>
    </source>
</evidence>
<dbReference type="CDD" id="cd01948">
    <property type="entry name" value="EAL"/>
    <property type="match status" value="1"/>
</dbReference>